<feature type="compositionally biased region" description="Polar residues" evidence="1">
    <location>
        <begin position="49"/>
        <end position="65"/>
    </location>
</feature>
<feature type="compositionally biased region" description="Low complexity" evidence="1">
    <location>
        <begin position="612"/>
        <end position="627"/>
    </location>
</feature>
<feature type="compositionally biased region" description="Basic and acidic residues" evidence="1">
    <location>
        <begin position="32"/>
        <end position="48"/>
    </location>
</feature>
<reference evidence="2 3" key="1">
    <citation type="submission" date="2024-06" db="EMBL/GenBank/DDBJ databases">
        <authorList>
            <person name="Kraege A."/>
            <person name="Thomma B."/>
        </authorList>
    </citation>
    <scope>NUCLEOTIDE SEQUENCE [LARGE SCALE GENOMIC DNA]</scope>
</reference>
<name>A0ABP1G971_9CHLO</name>
<protein>
    <submittedName>
        <fullName evidence="2">G10903 protein</fullName>
    </submittedName>
</protein>
<dbReference type="Proteomes" id="UP001497392">
    <property type="component" value="Unassembled WGS sequence"/>
</dbReference>
<keyword evidence="3" id="KW-1185">Reference proteome</keyword>
<proteinExistence type="predicted"/>
<comment type="caution">
    <text evidence="2">The sequence shown here is derived from an EMBL/GenBank/DDBJ whole genome shotgun (WGS) entry which is preliminary data.</text>
</comment>
<gene>
    <name evidence="2" type="primary">g10903</name>
    <name evidence="2" type="ORF">VP750_LOCUS9773</name>
</gene>
<feature type="compositionally biased region" description="Low complexity" evidence="1">
    <location>
        <begin position="103"/>
        <end position="123"/>
    </location>
</feature>
<evidence type="ECO:0000313" key="3">
    <source>
        <dbReference type="Proteomes" id="UP001497392"/>
    </source>
</evidence>
<feature type="compositionally biased region" description="Low complexity" evidence="1">
    <location>
        <begin position="261"/>
        <end position="278"/>
    </location>
</feature>
<feature type="region of interest" description="Disordered" evidence="1">
    <location>
        <begin position="32"/>
        <end position="146"/>
    </location>
</feature>
<feature type="compositionally biased region" description="Low complexity" evidence="1">
    <location>
        <begin position="238"/>
        <end position="254"/>
    </location>
</feature>
<feature type="region of interest" description="Disordered" evidence="1">
    <location>
        <begin position="610"/>
        <end position="630"/>
    </location>
</feature>
<evidence type="ECO:0000256" key="1">
    <source>
        <dbReference type="SAM" id="MobiDB-lite"/>
    </source>
</evidence>
<dbReference type="EMBL" id="CAXHTA020000017">
    <property type="protein sequence ID" value="CAL5227867.1"/>
    <property type="molecule type" value="Genomic_DNA"/>
</dbReference>
<feature type="region of interest" description="Disordered" evidence="1">
    <location>
        <begin position="223"/>
        <end position="278"/>
    </location>
</feature>
<sequence>MPTSQRQAAMHQTRGSNVALQKVAELNERLEQRRRQALPKKAEAEAPRRSTQGRQTGVQPPWVSSTRRDRAAAHSERSTQRDVYRGPGRPHHQCPPPPAQNLRPHAPATAPRRTCAPTPAAPRSLSHSSTGPKAPTVSLPKVELPQSSPQETAWTIAAVRPQAITSPGTFRRGWALESGHSWWESEDSDSNCESACGKEKVSRKVSLKGITRAKAFQALKDAADPKTAMQTPAAPEDTTSAVDTSTSSPTTRTPEATGGHSAVRAAEEPPAADASAKATLEQVSAEIVAKTNVSEPVAPAQQQSVKLAQQAAERPSALEVQQQKGVSLMATNPVYEEAVAAVQTPAAAEDFATVVENDAFVPTAPVQEDVGPAAPLSMSSPGQVLPEFALEQNDAQSGVEVEVEAVAPCAAELVRPLTAELKDCSALVVYQPALQGMSFAKAASAGTLPLLPYLGNPIRLNLNLKLPLDYLPPSTYEVAPAKQQLLLTYPVLDQRALIVYSPPLPATGATSAKAASAGTVPLPYLGAVITISLNLMLLVDCLLLNGYTITPAKPQQRLTCSAPAAAPTAASAANLVQKAEPAFNRLADAMDAAWFGKAAPLPSVLPARHAEAAAASASPNPQQQQGARKQETCGGLMGFMKALLRPCLVFGRSS</sequence>
<feature type="compositionally biased region" description="Basic and acidic residues" evidence="1">
    <location>
        <begin position="66"/>
        <end position="84"/>
    </location>
</feature>
<accession>A0ABP1G971</accession>
<organism evidence="2 3">
    <name type="scientific">Coccomyxa viridis</name>
    <dbReference type="NCBI Taxonomy" id="1274662"/>
    <lineage>
        <taxon>Eukaryota</taxon>
        <taxon>Viridiplantae</taxon>
        <taxon>Chlorophyta</taxon>
        <taxon>core chlorophytes</taxon>
        <taxon>Trebouxiophyceae</taxon>
        <taxon>Trebouxiophyceae incertae sedis</taxon>
        <taxon>Coccomyxaceae</taxon>
        <taxon>Coccomyxa</taxon>
    </lineage>
</organism>
<feature type="region of interest" description="Disordered" evidence="1">
    <location>
        <begin position="1"/>
        <end position="20"/>
    </location>
</feature>
<evidence type="ECO:0000313" key="2">
    <source>
        <dbReference type="EMBL" id="CAL5227867.1"/>
    </source>
</evidence>